<dbReference type="Pfam" id="PF22840">
    <property type="entry name" value="CATSPERG_NTD"/>
    <property type="match status" value="2"/>
</dbReference>
<name>A0A8C0XFR3_CASCN</name>
<dbReference type="PANTHER" id="PTHR14327">
    <property type="entry name" value="CATION CHANNEL SPERM-ASSOCIATED PROTEIN SUBUNIT GAMMA"/>
    <property type="match status" value="1"/>
</dbReference>
<feature type="domain" description="CATSPERG beta-propeller" evidence="2">
    <location>
        <begin position="191"/>
        <end position="281"/>
    </location>
</feature>
<accession>A0A8C0XFR3</accession>
<keyword evidence="1" id="KW-0732">Signal</keyword>
<feature type="chain" id="PRO_5034121392" evidence="1">
    <location>
        <begin position="44"/>
        <end position="297"/>
    </location>
</feature>
<dbReference type="InterPro" id="IPR028246">
    <property type="entry name" value="CATSPERG"/>
</dbReference>
<dbReference type="GO" id="GO:0097228">
    <property type="term" value="C:sperm principal piece"/>
    <property type="evidence" value="ECO:0007669"/>
    <property type="project" value="InterPro"/>
</dbReference>
<evidence type="ECO:0000313" key="4">
    <source>
        <dbReference type="Ensembl" id="ENSCCNP00000027667.1"/>
    </source>
</evidence>
<dbReference type="Pfam" id="PF15064">
    <property type="entry name" value="CATSPERG_beta-prop"/>
    <property type="match status" value="1"/>
</dbReference>
<dbReference type="InterPro" id="IPR053871">
    <property type="entry name" value="CATSPERG_beta-prop"/>
</dbReference>
<dbReference type="AlphaFoldDB" id="A0A8C0XFR3"/>
<proteinExistence type="predicted"/>
<dbReference type="Ensembl" id="ENSCCNT00000035007.1">
    <property type="protein sequence ID" value="ENSCCNP00000027667.1"/>
    <property type="gene ID" value="ENSCCNG00000026712.1"/>
</dbReference>
<feature type="domain" description="CATSPERG N-terminal" evidence="3">
    <location>
        <begin position="118"/>
        <end position="187"/>
    </location>
</feature>
<dbReference type="PANTHER" id="PTHR14327:SF1">
    <property type="entry name" value="CATION CHANNEL SPERM-ASSOCIATED AUXILIARY SUBUNIT GAMMA"/>
    <property type="match status" value="1"/>
</dbReference>
<evidence type="ECO:0000256" key="1">
    <source>
        <dbReference type="SAM" id="SignalP"/>
    </source>
</evidence>
<dbReference type="InterPro" id="IPR053872">
    <property type="entry name" value="CATSPERG_N"/>
</dbReference>
<reference evidence="4" key="1">
    <citation type="submission" date="2023-09" db="UniProtKB">
        <authorList>
            <consortium name="Ensembl"/>
        </authorList>
    </citation>
    <scope>IDENTIFICATION</scope>
</reference>
<evidence type="ECO:0000259" key="2">
    <source>
        <dbReference type="Pfam" id="PF15064"/>
    </source>
</evidence>
<dbReference type="GO" id="GO:0036128">
    <property type="term" value="C:CatSper complex"/>
    <property type="evidence" value="ECO:0007669"/>
    <property type="project" value="InterPro"/>
</dbReference>
<feature type="signal peptide" evidence="1">
    <location>
        <begin position="1"/>
        <end position="43"/>
    </location>
</feature>
<feature type="domain" description="CATSPERG N-terminal" evidence="3">
    <location>
        <begin position="50"/>
        <end position="115"/>
    </location>
</feature>
<gene>
    <name evidence="4" type="primary">Catsperg</name>
</gene>
<evidence type="ECO:0000259" key="3">
    <source>
        <dbReference type="Pfam" id="PF22840"/>
    </source>
</evidence>
<sequence>LCSGYRLRCPAMSTASPVWPTARVLRAPWVLLLVVLAPQRLVGDGDFYHCTWKVVLNRFHSVGLTNSTDRFLDQEPQDTVDGVFNMLVDSPVDPKEKYMGFPYYLKVNYTCDGQVSGFNFYRWKMEVLQIQMEAAPFRNKDECLAAEVCGMSWYTPMPIKNGSVVMRVEVSTNGLGPYIPPKSFYMNINGFLKRDWAQIARFTVGDELFKLESRYFENVSSRALRFTVDHSPVLILGGIPDEKIILMTDTNFEDFSIVEVSGARQTVEMGRAWWPAITMSASRSCALCISIAMALST</sequence>
<protein>
    <submittedName>
        <fullName evidence="4">Uncharacterized protein</fullName>
    </submittedName>
</protein>
<organism evidence="4">
    <name type="scientific">Castor canadensis</name>
    <name type="common">American beaver</name>
    <dbReference type="NCBI Taxonomy" id="51338"/>
    <lineage>
        <taxon>Eukaryota</taxon>
        <taxon>Metazoa</taxon>
        <taxon>Chordata</taxon>
        <taxon>Craniata</taxon>
        <taxon>Vertebrata</taxon>
        <taxon>Euteleostomi</taxon>
        <taxon>Mammalia</taxon>
        <taxon>Eutheria</taxon>
        <taxon>Euarchontoglires</taxon>
        <taxon>Glires</taxon>
        <taxon>Rodentia</taxon>
        <taxon>Castorimorpha</taxon>
        <taxon>Castoridae</taxon>
        <taxon>Castor</taxon>
    </lineage>
</organism>